<evidence type="ECO:0000256" key="1">
    <source>
        <dbReference type="SAM" id="Phobius"/>
    </source>
</evidence>
<reference evidence="2" key="1">
    <citation type="journal article" date="2022" name="Cell">
        <title>Design, construction, and in vivo augmentation of a complex gut microbiome.</title>
        <authorList>
            <person name="Cheng A.G."/>
            <person name="Ho P.Y."/>
            <person name="Aranda-Diaz A."/>
            <person name="Jain S."/>
            <person name="Yu F.B."/>
            <person name="Meng X."/>
            <person name="Wang M."/>
            <person name="Iakiviak M."/>
            <person name="Nagashima K."/>
            <person name="Zhao A."/>
            <person name="Murugkar P."/>
            <person name="Patil A."/>
            <person name="Atabakhsh K."/>
            <person name="Weakley A."/>
            <person name="Yan J."/>
            <person name="Brumbaugh A.R."/>
            <person name="Higginbottom S."/>
            <person name="Dimas A."/>
            <person name="Shiver A.L."/>
            <person name="Deutschbauer A."/>
            <person name="Neff N."/>
            <person name="Sonnenburg J.L."/>
            <person name="Huang K.C."/>
            <person name="Fischbach M.A."/>
        </authorList>
    </citation>
    <scope>NUCLEOTIDE SEQUENCE</scope>
    <source>
        <strain evidence="2">DSM 19829</strain>
    </source>
</reference>
<dbReference type="RefSeq" id="WP_028529981.1">
    <property type="nucleotide sequence ID" value="NZ_CABLBR010000038.1"/>
</dbReference>
<name>A0ABY5VER0_9FIRM</name>
<evidence type="ECO:0000313" key="2">
    <source>
        <dbReference type="EMBL" id="UWP59094.1"/>
    </source>
</evidence>
<keyword evidence="1" id="KW-0472">Membrane</keyword>
<proteinExistence type="predicted"/>
<evidence type="ECO:0000313" key="3">
    <source>
        <dbReference type="Proteomes" id="UP001060164"/>
    </source>
</evidence>
<dbReference type="Proteomes" id="UP001060164">
    <property type="component" value="Chromosome"/>
</dbReference>
<accession>A0ABY5VER0</accession>
<keyword evidence="1" id="KW-1133">Transmembrane helix</keyword>
<keyword evidence="3" id="KW-1185">Reference proteome</keyword>
<organism evidence="2 3">
    <name type="scientific">Ruminococcus gauvreauii</name>
    <dbReference type="NCBI Taxonomy" id="438033"/>
    <lineage>
        <taxon>Bacteria</taxon>
        <taxon>Bacillati</taxon>
        <taxon>Bacillota</taxon>
        <taxon>Clostridia</taxon>
        <taxon>Eubacteriales</taxon>
        <taxon>Oscillospiraceae</taxon>
        <taxon>Ruminococcus</taxon>
    </lineage>
</organism>
<protein>
    <submittedName>
        <fullName evidence="2">Uncharacterized protein</fullName>
    </submittedName>
</protein>
<feature type="transmembrane region" description="Helical" evidence="1">
    <location>
        <begin position="21"/>
        <end position="49"/>
    </location>
</feature>
<dbReference type="EMBL" id="CP102290">
    <property type="protein sequence ID" value="UWP59094.1"/>
    <property type="molecule type" value="Genomic_DNA"/>
</dbReference>
<feature type="transmembrane region" description="Helical" evidence="1">
    <location>
        <begin position="55"/>
        <end position="78"/>
    </location>
</feature>
<keyword evidence="1" id="KW-0812">Transmembrane</keyword>
<gene>
    <name evidence="2" type="ORF">NQ502_17270</name>
</gene>
<sequence length="81" mass="9042">MTWIWNFTNRLTKQSRGNRGHLFLLINTIFWTLFAGMIGFLICLALGLGGEERNVLMVCAAGYSGAFIGLLGGIVYLMRKL</sequence>